<gene>
    <name evidence="1" type="ORF">A2633_00090</name>
</gene>
<protein>
    <recommendedName>
        <fullName evidence="3">Alpha,alpha-trehalase</fullName>
    </recommendedName>
</protein>
<proteinExistence type="predicted"/>
<evidence type="ECO:0000313" key="1">
    <source>
        <dbReference type="EMBL" id="OGZ94865.1"/>
    </source>
</evidence>
<dbReference type="SUPFAM" id="SSF48208">
    <property type="entry name" value="Six-hairpin glycosidases"/>
    <property type="match status" value="1"/>
</dbReference>
<dbReference type="AlphaFoldDB" id="A0A1G2K662"/>
<dbReference type="GO" id="GO:0004555">
    <property type="term" value="F:alpha,alpha-trehalase activity"/>
    <property type="evidence" value="ECO:0007669"/>
    <property type="project" value="InterPro"/>
</dbReference>
<dbReference type="InterPro" id="IPR001661">
    <property type="entry name" value="Glyco_hydro_37"/>
</dbReference>
<dbReference type="Pfam" id="PF01204">
    <property type="entry name" value="Trehalase"/>
    <property type="match status" value="1"/>
</dbReference>
<accession>A0A1G2K662</accession>
<organism evidence="1 2">
    <name type="scientific">Candidatus Sungbacteria bacterium RIFCSPHIGHO2_01_FULL_47_32</name>
    <dbReference type="NCBI Taxonomy" id="1802264"/>
    <lineage>
        <taxon>Bacteria</taxon>
        <taxon>Candidatus Sungiibacteriota</taxon>
    </lineage>
</organism>
<dbReference type="Proteomes" id="UP000177152">
    <property type="component" value="Unassembled WGS sequence"/>
</dbReference>
<dbReference type="PANTHER" id="PTHR23403:SF1">
    <property type="entry name" value="TREHALASE"/>
    <property type="match status" value="1"/>
</dbReference>
<sequence length="122" mass="14319">MYSKSLQYIERFWKKITFRVPKDSGIRIGLPNPFISPSAERFAYDQFYWDSYFTILGLVVSGRAEFAKGMVENLAYEFDRFGIIPSRNRFYSVGVSQIPFFSSMVCEVFHHTGDKKWLKKMA</sequence>
<dbReference type="GO" id="GO:0005993">
    <property type="term" value="P:trehalose catabolic process"/>
    <property type="evidence" value="ECO:0007669"/>
    <property type="project" value="TreeGrafter"/>
</dbReference>
<name>A0A1G2K662_9BACT</name>
<evidence type="ECO:0000313" key="2">
    <source>
        <dbReference type="Proteomes" id="UP000177152"/>
    </source>
</evidence>
<comment type="caution">
    <text evidence="1">The sequence shown here is derived from an EMBL/GenBank/DDBJ whole genome shotgun (WGS) entry which is preliminary data.</text>
</comment>
<evidence type="ECO:0008006" key="3">
    <source>
        <dbReference type="Google" id="ProtNLM"/>
    </source>
</evidence>
<dbReference type="EMBL" id="MHQC01000024">
    <property type="protein sequence ID" value="OGZ94865.1"/>
    <property type="molecule type" value="Genomic_DNA"/>
</dbReference>
<reference evidence="1 2" key="1">
    <citation type="journal article" date="2016" name="Nat. Commun.">
        <title>Thousands of microbial genomes shed light on interconnected biogeochemical processes in an aquifer system.</title>
        <authorList>
            <person name="Anantharaman K."/>
            <person name="Brown C.T."/>
            <person name="Hug L.A."/>
            <person name="Sharon I."/>
            <person name="Castelle C.J."/>
            <person name="Probst A.J."/>
            <person name="Thomas B.C."/>
            <person name="Singh A."/>
            <person name="Wilkins M.J."/>
            <person name="Karaoz U."/>
            <person name="Brodie E.L."/>
            <person name="Williams K.H."/>
            <person name="Hubbard S.S."/>
            <person name="Banfield J.F."/>
        </authorList>
    </citation>
    <scope>NUCLEOTIDE SEQUENCE [LARGE SCALE GENOMIC DNA]</scope>
</reference>
<dbReference type="Gene3D" id="1.50.10.10">
    <property type="match status" value="1"/>
</dbReference>
<dbReference type="InterPro" id="IPR012341">
    <property type="entry name" value="6hp_glycosidase-like_sf"/>
</dbReference>
<dbReference type="PANTHER" id="PTHR23403">
    <property type="entry name" value="TREHALASE"/>
    <property type="match status" value="1"/>
</dbReference>
<dbReference type="InterPro" id="IPR008928">
    <property type="entry name" value="6-hairpin_glycosidase_sf"/>
</dbReference>